<dbReference type="PANTHER" id="PTHR22840:SF12">
    <property type="entry name" value="WD REPEAT-CONTAINING PROTEIN 36"/>
    <property type="match status" value="1"/>
</dbReference>
<comment type="caution">
    <text evidence="3">The sequence shown here is derived from an EMBL/GenBank/DDBJ whole genome shotgun (WGS) entry which is preliminary data.</text>
</comment>
<feature type="non-terminal residue" evidence="3">
    <location>
        <position position="195"/>
    </location>
</feature>
<dbReference type="Proteomes" id="UP000654075">
    <property type="component" value="Unassembled WGS sequence"/>
</dbReference>
<dbReference type="InterPro" id="IPR007319">
    <property type="entry name" value="WDR36/Utp21_C"/>
</dbReference>
<dbReference type="PANTHER" id="PTHR22840">
    <property type="entry name" value="WD REPEAT-CONTAINING PROTEIN 36"/>
    <property type="match status" value="1"/>
</dbReference>
<evidence type="ECO:0000313" key="4">
    <source>
        <dbReference type="Proteomes" id="UP000626109"/>
    </source>
</evidence>
<keyword evidence="5" id="KW-1185">Reference proteome</keyword>
<dbReference type="GO" id="GO:0034388">
    <property type="term" value="C:Pwp2p-containing subcomplex of 90S preribosome"/>
    <property type="evidence" value="ECO:0007669"/>
    <property type="project" value="TreeGrafter"/>
</dbReference>
<proteinExistence type="predicted"/>
<evidence type="ECO:0000313" key="3">
    <source>
        <dbReference type="EMBL" id="CAE8705757.1"/>
    </source>
</evidence>
<name>A0A813KK95_POLGL</name>
<dbReference type="Pfam" id="PF04192">
    <property type="entry name" value="Utp21"/>
    <property type="match status" value="1"/>
</dbReference>
<evidence type="ECO:0000313" key="5">
    <source>
        <dbReference type="Proteomes" id="UP000654075"/>
    </source>
</evidence>
<dbReference type="EMBL" id="CAJNNV010030159">
    <property type="protein sequence ID" value="CAE8631544.1"/>
    <property type="molecule type" value="Genomic_DNA"/>
</dbReference>
<dbReference type="GO" id="GO:0006364">
    <property type="term" value="P:rRNA processing"/>
    <property type="evidence" value="ECO:0007669"/>
    <property type="project" value="InterPro"/>
</dbReference>
<sequence>AIAPPKPLPNAPFFLPISHDGVTPKFVAPLAEAPKAADSLAASTARPSLFDEMVAAEKSDQKSHTGITDGLPFQLLLRKGEFDKALDFLKAQTPSGVHLAIEQLGPLGGGDDSELSCGLKFFLHHLGKSHYADEVQAFMSLFLQAHGEELQSSPELRGLCAEMSLVQEKMWNSLSTQCQKARCFLGMLTQTQSQW</sequence>
<dbReference type="Proteomes" id="UP000626109">
    <property type="component" value="Unassembled WGS sequence"/>
</dbReference>
<gene>
    <name evidence="2" type="ORF">PGLA1383_LOCUS47636</name>
    <name evidence="3" type="ORF">PGLA2088_LOCUS33875</name>
</gene>
<dbReference type="AlphaFoldDB" id="A0A813KK95"/>
<feature type="domain" description="WDR36/Utp21 C-terminal" evidence="1">
    <location>
        <begin position="3"/>
        <end position="188"/>
    </location>
</feature>
<dbReference type="EMBL" id="CAJNNW010031045">
    <property type="protein sequence ID" value="CAE8705757.1"/>
    <property type="molecule type" value="Genomic_DNA"/>
</dbReference>
<reference evidence="3" key="1">
    <citation type="submission" date="2021-02" db="EMBL/GenBank/DDBJ databases">
        <authorList>
            <person name="Dougan E. K."/>
            <person name="Rhodes N."/>
            <person name="Thang M."/>
            <person name="Chan C."/>
        </authorList>
    </citation>
    <scope>NUCLEOTIDE SEQUENCE</scope>
</reference>
<organism evidence="3 4">
    <name type="scientific">Polarella glacialis</name>
    <name type="common">Dinoflagellate</name>
    <dbReference type="NCBI Taxonomy" id="89957"/>
    <lineage>
        <taxon>Eukaryota</taxon>
        <taxon>Sar</taxon>
        <taxon>Alveolata</taxon>
        <taxon>Dinophyceae</taxon>
        <taxon>Suessiales</taxon>
        <taxon>Suessiaceae</taxon>
        <taxon>Polarella</taxon>
    </lineage>
</organism>
<accession>A0A813KK95</accession>
<evidence type="ECO:0000259" key="1">
    <source>
        <dbReference type="Pfam" id="PF04192"/>
    </source>
</evidence>
<evidence type="ECO:0000313" key="2">
    <source>
        <dbReference type="EMBL" id="CAE8631544.1"/>
    </source>
</evidence>
<dbReference type="GO" id="GO:0032040">
    <property type="term" value="C:small-subunit processome"/>
    <property type="evidence" value="ECO:0007669"/>
    <property type="project" value="InterPro"/>
</dbReference>
<protein>
    <recommendedName>
        <fullName evidence="1">WDR36/Utp21 C-terminal domain-containing protein</fullName>
    </recommendedName>
</protein>
<dbReference type="OrthoDB" id="10250769at2759"/>